<dbReference type="EMBL" id="CP031598">
    <property type="protein sequence ID" value="QEW24613.1"/>
    <property type="molecule type" value="Genomic_DNA"/>
</dbReference>
<feature type="signal peptide" evidence="1">
    <location>
        <begin position="1"/>
        <end position="33"/>
    </location>
</feature>
<evidence type="ECO:0000313" key="3">
    <source>
        <dbReference type="Proteomes" id="UP000325785"/>
    </source>
</evidence>
<name>A0A5P3A7D8_9RHOB</name>
<dbReference type="PROSITE" id="PS51318">
    <property type="entry name" value="TAT"/>
    <property type="match status" value="1"/>
</dbReference>
<dbReference type="PANTHER" id="PTHR36573:SF1">
    <property type="entry name" value="INTERMEMBRANE PHOSPHOLIPID TRANSPORT SYSTEM BINDING PROTEIN MLAC"/>
    <property type="match status" value="1"/>
</dbReference>
<organism evidence="2 3">
    <name type="scientific">Roseovarius indicus</name>
    <dbReference type="NCBI Taxonomy" id="540747"/>
    <lineage>
        <taxon>Bacteria</taxon>
        <taxon>Pseudomonadati</taxon>
        <taxon>Pseudomonadota</taxon>
        <taxon>Alphaproteobacteria</taxon>
        <taxon>Rhodobacterales</taxon>
        <taxon>Roseobacteraceae</taxon>
        <taxon>Roseovarius</taxon>
    </lineage>
</organism>
<sequence precursor="true">MTIPMPSNFTRRRLLGAGLATTTALALPLPAMALNDATARALIDKVVAEINRVIASGKSLGGMIQDFESIFARYADVNIIAQSTLGADSRRASAAQMRAFTDAFRGYIARKYGKQFRQFVGGRIEVQGVRQVKSWHEVISTVYLRGEAPFEVRFLVSDRSGRDLFFDMLIEGVSLRLSERTEIGAMLDARRGNIDALIQDLRSAG</sequence>
<dbReference type="Proteomes" id="UP000325785">
    <property type="component" value="Chromosome"/>
</dbReference>
<dbReference type="InterPro" id="IPR008869">
    <property type="entry name" value="MlaC/ttg2D"/>
</dbReference>
<protein>
    <submittedName>
        <fullName evidence="2">ABC-transporter periplasmic binding protein MlaC</fullName>
    </submittedName>
</protein>
<reference evidence="2 3" key="1">
    <citation type="submission" date="2018-08" db="EMBL/GenBank/DDBJ databases">
        <title>Genetic Globetrotter - A new plasmid hitch-hiking vast phylogenetic and geographic distances.</title>
        <authorList>
            <person name="Vollmers J."/>
            <person name="Petersen J."/>
        </authorList>
    </citation>
    <scope>NUCLEOTIDE SEQUENCE [LARGE SCALE GENOMIC DNA]</scope>
    <source>
        <strain evidence="2 3">DSM 26383</strain>
    </source>
</reference>
<evidence type="ECO:0000313" key="2">
    <source>
        <dbReference type="EMBL" id="QEW24613.1"/>
    </source>
</evidence>
<dbReference type="AlphaFoldDB" id="A0A5P3A7D8"/>
<proteinExistence type="predicted"/>
<gene>
    <name evidence="2" type="ORF">RIdsm_00394</name>
</gene>
<dbReference type="InterPro" id="IPR006311">
    <property type="entry name" value="TAT_signal"/>
</dbReference>
<feature type="chain" id="PRO_5024851320" evidence="1">
    <location>
        <begin position="34"/>
        <end position="205"/>
    </location>
</feature>
<accession>A0A5P3A7D8</accession>
<dbReference type="KEGG" id="rid:RIdsm_00394"/>
<dbReference type="Gene3D" id="3.10.450.710">
    <property type="entry name" value="Tgt2/MlaC"/>
    <property type="match status" value="1"/>
</dbReference>
<dbReference type="PANTHER" id="PTHR36573">
    <property type="entry name" value="INTERMEMBRANE PHOSPHOLIPID TRANSPORT SYSTEM BINDING PROTEIN MLAC"/>
    <property type="match status" value="1"/>
</dbReference>
<dbReference type="InterPro" id="IPR042245">
    <property type="entry name" value="Tgt2/MlaC_sf"/>
</dbReference>
<dbReference type="Pfam" id="PF05494">
    <property type="entry name" value="MlaC"/>
    <property type="match status" value="1"/>
</dbReference>
<keyword evidence="1" id="KW-0732">Signal</keyword>
<evidence type="ECO:0000256" key="1">
    <source>
        <dbReference type="SAM" id="SignalP"/>
    </source>
</evidence>